<dbReference type="EMBL" id="CP093365">
    <property type="protein sequence ID" value="UQS83870.1"/>
    <property type="molecule type" value="Genomic_DNA"/>
</dbReference>
<evidence type="ECO:0000313" key="2">
    <source>
        <dbReference type="EMBL" id="UQS83870.1"/>
    </source>
</evidence>
<accession>A0ABY4PDQ7</accession>
<organism evidence="2 3">
    <name type="scientific">Bombilactobacillus thymidiniphilus</name>
    <dbReference type="NCBI Taxonomy" id="2923363"/>
    <lineage>
        <taxon>Bacteria</taxon>
        <taxon>Bacillati</taxon>
        <taxon>Bacillota</taxon>
        <taxon>Bacilli</taxon>
        <taxon>Lactobacillales</taxon>
        <taxon>Lactobacillaceae</taxon>
        <taxon>Bombilactobacillus</taxon>
    </lineage>
</organism>
<dbReference type="InterPro" id="IPR050437">
    <property type="entry name" value="Ribos_protein_bS1-like"/>
</dbReference>
<dbReference type="RefSeq" id="WP_249513055.1">
    <property type="nucleotide sequence ID" value="NZ_CP093365.1"/>
</dbReference>
<dbReference type="PANTHER" id="PTHR10724">
    <property type="entry name" value="30S RIBOSOMAL PROTEIN S1"/>
    <property type="match status" value="1"/>
</dbReference>
<evidence type="ECO:0000259" key="1">
    <source>
        <dbReference type="PROSITE" id="PS50126"/>
    </source>
</evidence>
<dbReference type="Gene3D" id="2.40.50.140">
    <property type="entry name" value="Nucleic acid-binding proteins"/>
    <property type="match status" value="1"/>
</dbReference>
<dbReference type="Proteomes" id="UP000831947">
    <property type="component" value="Chromosome"/>
</dbReference>
<sequence>MTNLSIGQVVSGEVSGIRSYGAFVKLDNSNKQGLIHISECKNGYVKDISQFLSLGQKVTVIILNKDEYTGEISLSLRALQKVSYDVQHINAKKYWTNYKHKIGFTSIEHEKDRWITEIKAKITK</sequence>
<dbReference type="PROSITE" id="PS50126">
    <property type="entry name" value="S1"/>
    <property type="match status" value="1"/>
</dbReference>
<dbReference type="SMART" id="SM00316">
    <property type="entry name" value="S1"/>
    <property type="match status" value="1"/>
</dbReference>
<gene>
    <name evidence="2" type="ORF">MOO47_01380</name>
</gene>
<reference evidence="2 3" key="1">
    <citation type="journal article" date="2022" name="Int. J. Syst. Evol. Microbiol.">
        <title>Apilactobacillus apisilvae sp. nov., Nicolia spurrieriana gen. nov. sp. nov., Bombilactobacillus folatiphilus sp. nov. and Bombilactobacillus thymidiniphilus sp. nov., four new lactic acid bacterial isolates from stingless bees Tetragonula carbonaria and Austroplebeia australis.</title>
        <authorList>
            <person name="Oliphant S.A."/>
            <person name="Watson-Haigh N.S."/>
            <person name="Sumby K.M."/>
            <person name="Gardner J."/>
            <person name="Groom S."/>
            <person name="Jiranek V."/>
        </authorList>
    </citation>
    <scope>NUCLEOTIDE SEQUENCE [LARGE SCALE GENOMIC DNA]</scope>
    <source>
        <strain evidence="2 3">SG4_A1</strain>
    </source>
</reference>
<protein>
    <submittedName>
        <fullName evidence="2">CvfD/Ygs/GSP13 family RNA-binding post-transcriptional regulator</fullName>
    </submittedName>
</protein>
<dbReference type="InterPro" id="IPR012340">
    <property type="entry name" value="NA-bd_OB-fold"/>
</dbReference>
<dbReference type="Pfam" id="PF00575">
    <property type="entry name" value="S1"/>
    <property type="match status" value="1"/>
</dbReference>
<keyword evidence="3" id="KW-1185">Reference proteome</keyword>
<feature type="domain" description="S1 motif" evidence="1">
    <location>
        <begin position="7"/>
        <end position="77"/>
    </location>
</feature>
<dbReference type="NCBIfam" id="NF040579">
    <property type="entry name" value="S1_dom_CvfD"/>
    <property type="match status" value="1"/>
</dbReference>
<dbReference type="InterPro" id="IPR003029">
    <property type="entry name" value="S1_domain"/>
</dbReference>
<dbReference type="SUPFAM" id="SSF50249">
    <property type="entry name" value="Nucleic acid-binding proteins"/>
    <property type="match status" value="1"/>
</dbReference>
<name>A0ABY4PDQ7_9LACO</name>
<evidence type="ECO:0000313" key="3">
    <source>
        <dbReference type="Proteomes" id="UP000831947"/>
    </source>
</evidence>
<proteinExistence type="predicted"/>